<protein>
    <submittedName>
        <fullName evidence="2">Uncharacterized protein</fullName>
    </submittedName>
</protein>
<reference evidence="2" key="1">
    <citation type="journal article" date="2015" name="Nature">
        <title>Complex archaea that bridge the gap between prokaryotes and eukaryotes.</title>
        <authorList>
            <person name="Spang A."/>
            <person name="Saw J.H."/>
            <person name="Jorgensen S.L."/>
            <person name="Zaremba-Niedzwiedzka K."/>
            <person name="Martijn J."/>
            <person name="Lind A.E."/>
            <person name="van Eijk R."/>
            <person name="Schleper C."/>
            <person name="Guy L."/>
            <person name="Ettema T.J."/>
        </authorList>
    </citation>
    <scope>NUCLEOTIDE SEQUENCE</scope>
</reference>
<name>A0A0F9A5S2_9ZZZZ</name>
<dbReference type="EMBL" id="LAZR01047729">
    <property type="protein sequence ID" value="KKK93540.1"/>
    <property type="molecule type" value="Genomic_DNA"/>
</dbReference>
<feature type="transmembrane region" description="Helical" evidence="1">
    <location>
        <begin position="14"/>
        <end position="34"/>
    </location>
</feature>
<evidence type="ECO:0000256" key="1">
    <source>
        <dbReference type="SAM" id="Phobius"/>
    </source>
</evidence>
<keyword evidence="1" id="KW-0472">Membrane</keyword>
<proteinExistence type="predicted"/>
<organism evidence="2">
    <name type="scientific">marine sediment metagenome</name>
    <dbReference type="NCBI Taxonomy" id="412755"/>
    <lineage>
        <taxon>unclassified sequences</taxon>
        <taxon>metagenomes</taxon>
        <taxon>ecological metagenomes</taxon>
    </lineage>
</organism>
<dbReference type="AlphaFoldDB" id="A0A0F9A5S2"/>
<keyword evidence="1" id="KW-0812">Transmembrane</keyword>
<keyword evidence="1" id="KW-1133">Transmembrane helix</keyword>
<comment type="caution">
    <text evidence="2">The sequence shown here is derived from an EMBL/GenBank/DDBJ whole genome shotgun (WGS) entry which is preliminary data.</text>
</comment>
<evidence type="ECO:0000313" key="2">
    <source>
        <dbReference type="EMBL" id="KKK93540.1"/>
    </source>
</evidence>
<feature type="non-terminal residue" evidence="2">
    <location>
        <position position="1"/>
    </location>
</feature>
<gene>
    <name evidence="2" type="ORF">LCGC14_2691840</name>
</gene>
<sequence>LNTKPIRTLTLQRLLIFFHILSAAIYASTVYSPFPCRSRLAFL</sequence>
<accession>A0A0F9A5S2</accession>